<evidence type="ECO:0000256" key="1">
    <source>
        <dbReference type="ARBA" id="ARBA00004651"/>
    </source>
</evidence>
<keyword evidence="4 8" id="KW-1003">Cell membrane</keyword>
<keyword evidence="3" id="KW-0813">Transport</keyword>
<comment type="caution">
    <text evidence="9">The sequence shown here is derived from an EMBL/GenBank/DDBJ whole genome shotgun (WGS) entry which is preliminary data.</text>
</comment>
<feature type="transmembrane region" description="Helical" evidence="8">
    <location>
        <begin position="217"/>
        <end position="235"/>
    </location>
</feature>
<sequence>MGDSIGAWLLLALGGVCAGFSKTAVAGAATLAVAIFALILPARESTGVLLLLLIVGDLVSISIYRRDARWDIIVRLIGPVLVGIGLGAVFLSRVDGVVMRRTIGWILLALTGFQLYLGWRQRRSLRRRRDVPTEPEGSDGSDVRDVSGATAHSGRVFGFLAGFTTMVANAGGPPMSLYLLRSNLSVINFVGTLSWFFFAVNLTKLPISVGLGLVRPARITLCLTLIPAVLLGAYLGHQLERRIDRVAFDRLVIGFVVVSSAYLALR</sequence>
<evidence type="ECO:0000256" key="8">
    <source>
        <dbReference type="RuleBase" id="RU363041"/>
    </source>
</evidence>
<gene>
    <name evidence="9" type="ORF">GCM10025862_36370</name>
</gene>
<protein>
    <recommendedName>
        <fullName evidence="8">Probable membrane transporter protein</fullName>
    </recommendedName>
</protein>
<proteinExistence type="inferred from homology"/>
<evidence type="ECO:0000256" key="5">
    <source>
        <dbReference type="ARBA" id="ARBA00022692"/>
    </source>
</evidence>
<evidence type="ECO:0000313" key="9">
    <source>
        <dbReference type="EMBL" id="GMA21616.1"/>
    </source>
</evidence>
<evidence type="ECO:0000256" key="6">
    <source>
        <dbReference type="ARBA" id="ARBA00022989"/>
    </source>
</evidence>
<feature type="transmembrane region" description="Helical" evidence="8">
    <location>
        <begin position="72"/>
        <end position="91"/>
    </location>
</feature>
<accession>A0ABQ6HU96</accession>
<keyword evidence="6 8" id="KW-1133">Transmembrane helix</keyword>
<evidence type="ECO:0000256" key="4">
    <source>
        <dbReference type="ARBA" id="ARBA00022475"/>
    </source>
</evidence>
<reference evidence="10" key="1">
    <citation type="journal article" date="2019" name="Int. J. Syst. Evol. Microbiol.">
        <title>The Global Catalogue of Microorganisms (GCM) 10K type strain sequencing project: providing services to taxonomists for standard genome sequencing and annotation.</title>
        <authorList>
            <consortium name="The Broad Institute Genomics Platform"/>
            <consortium name="The Broad Institute Genome Sequencing Center for Infectious Disease"/>
            <person name="Wu L."/>
            <person name="Ma J."/>
        </authorList>
    </citation>
    <scope>NUCLEOTIDE SEQUENCE [LARGE SCALE GENOMIC DNA]</scope>
    <source>
        <strain evidence="10">NBRC 105830</strain>
    </source>
</reference>
<dbReference type="PANTHER" id="PTHR30269">
    <property type="entry name" value="TRANSMEMBRANE PROTEIN YFCA"/>
    <property type="match status" value="1"/>
</dbReference>
<evidence type="ECO:0000313" key="10">
    <source>
        <dbReference type="Proteomes" id="UP001157109"/>
    </source>
</evidence>
<feature type="transmembrane region" description="Helical" evidence="8">
    <location>
        <begin position="7"/>
        <end position="40"/>
    </location>
</feature>
<feature type="transmembrane region" description="Helical" evidence="8">
    <location>
        <begin position="46"/>
        <end position="65"/>
    </location>
</feature>
<keyword evidence="7 8" id="KW-0472">Membrane</keyword>
<evidence type="ECO:0000256" key="7">
    <source>
        <dbReference type="ARBA" id="ARBA00023136"/>
    </source>
</evidence>
<dbReference type="PANTHER" id="PTHR30269:SF23">
    <property type="entry name" value="MEMBRANE TRANSPORTER PROTEIN YDHB-RELATED"/>
    <property type="match status" value="1"/>
</dbReference>
<organism evidence="9 10">
    <name type="scientific">Arsenicicoccus piscis</name>
    <dbReference type="NCBI Taxonomy" id="673954"/>
    <lineage>
        <taxon>Bacteria</taxon>
        <taxon>Bacillati</taxon>
        <taxon>Actinomycetota</taxon>
        <taxon>Actinomycetes</taxon>
        <taxon>Micrococcales</taxon>
        <taxon>Intrasporangiaceae</taxon>
        <taxon>Arsenicicoccus</taxon>
    </lineage>
</organism>
<evidence type="ECO:0000256" key="2">
    <source>
        <dbReference type="ARBA" id="ARBA00009142"/>
    </source>
</evidence>
<keyword evidence="5 8" id="KW-0812">Transmembrane</keyword>
<feature type="transmembrane region" description="Helical" evidence="8">
    <location>
        <begin position="247"/>
        <end position="265"/>
    </location>
</feature>
<comment type="subcellular location">
    <subcellularLocation>
        <location evidence="1 8">Cell membrane</location>
        <topology evidence="1 8">Multi-pass membrane protein</topology>
    </subcellularLocation>
</comment>
<dbReference type="InterPro" id="IPR002781">
    <property type="entry name" value="TM_pro_TauE-like"/>
</dbReference>
<dbReference type="EMBL" id="BSUJ01000001">
    <property type="protein sequence ID" value="GMA21616.1"/>
    <property type="molecule type" value="Genomic_DNA"/>
</dbReference>
<keyword evidence="10" id="KW-1185">Reference proteome</keyword>
<dbReference type="Pfam" id="PF01925">
    <property type="entry name" value="TauE"/>
    <property type="match status" value="1"/>
</dbReference>
<comment type="similarity">
    <text evidence="2 8">Belongs to the 4-toluene sulfonate uptake permease (TSUP) (TC 2.A.102) family.</text>
</comment>
<dbReference type="InterPro" id="IPR052017">
    <property type="entry name" value="TSUP"/>
</dbReference>
<name>A0ABQ6HU96_9MICO</name>
<evidence type="ECO:0000256" key="3">
    <source>
        <dbReference type="ARBA" id="ARBA00022448"/>
    </source>
</evidence>
<dbReference type="Proteomes" id="UP001157109">
    <property type="component" value="Unassembled WGS sequence"/>
</dbReference>
<dbReference type="RefSeq" id="WP_241443525.1">
    <property type="nucleotide sequence ID" value="NZ_BSUJ01000001.1"/>
</dbReference>
<feature type="transmembrane region" description="Helical" evidence="8">
    <location>
        <begin position="103"/>
        <end position="119"/>
    </location>
</feature>